<name>A0A8J3YST6_9ACTN</name>
<proteinExistence type="predicted"/>
<comment type="cofactor">
    <cofactor evidence="1">
        <name>Zn(2+)</name>
        <dbReference type="ChEBI" id="CHEBI:29105"/>
    </cofactor>
</comment>
<dbReference type="InterPro" id="IPR013785">
    <property type="entry name" value="Aldolase_TIM"/>
</dbReference>
<evidence type="ECO:0000313" key="5">
    <source>
        <dbReference type="EMBL" id="GIJ49235.1"/>
    </source>
</evidence>
<evidence type="ECO:0000313" key="6">
    <source>
        <dbReference type="Proteomes" id="UP000619260"/>
    </source>
</evidence>
<dbReference type="InterPro" id="IPR008567">
    <property type="entry name" value="BKACE"/>
</dbReference>
<keyword evidence="2" id="KW-0808">Transferase</keyword>
<dbReference type="RefSeq" id="WP_203902702.1">
    <property type="nucleotide sequence ID" value="NZ_BOPF01000025.1"/>
</dbReference>
<comment type="caution">
    <text evidence="5">The sequence shown here is derived from an EMBL/GenBank/DDBJ whole genome shotgun (WGS) entry which is preliminary data.</text>
</comment>
<gene>
    <name evidence="5" type="ORF">Val02_61210</name>
</gene>
<dbReference type="Gene3D" id="3.20.20.70">
    <property type="entry name" value="Aldolase class I"/>
    <property type="match status" value="1"/>
</dbReference>
<dbReference type="AlphaFoldDB" id="A0A8J3YST6"/>
<organism evidence="5 6">
    <name type="scientific">Virgisporangium aliadipatigenens</name>
    <dbReference type="NCBI Taxonomy" id="741659"/>
    <lineage>
        <taxon>Bacteria</taxon>
        <taxon>Bacillati</taxon>
        <taxon>Actinomycetota</taxon>
        <taxon>Actinomycetes</taxon>
        <taxon>Micromonosporales</taxon>
        <taxon>Micromonosporaceae</taxon>
        <taxon>Virgisporangium</taxon>
    </lineage>
</organism>
<dbReference type="Pfam" id="PF05853">
    <property type="entry name" value="BKACE"/>
    <property type="match status" value="1"/>
</dbReference>
<dbReference type="Proteomes" id="UP000619260">
    <property type="component" value="Unassembled WGS sequence"/>
</dbReference>
<evidence type="ECO:0000256" key="3">
    <source>
        <dbReference type="ARBA" id="ARBA00022723"/>
    </source>
</evidence>
<accession>A0A8J3YST6</accession>
<keyword evidence="3" id="KW-0479">Metal-binding</keyword>
<evidence type="ECO:0000256" key="1">
    <source>
        <dbReference type="ARBA" id="ARBA00001947"/>
    </source>
</evidence>
<evidence type="ECO:0000256" key="4">
    <source>
        <dbReference type="ARBA" id="ARBA00022833"/>
    </source>
</evidence>
<dbReference type="EMBL" id="BOPF01000025">
    <property type="protein sequence ID" value="GIJ49235.1"/>
    <property type="molecule type" value="Genomic_DNA"/>
</dbReference>
<dbReference type="PANTHER" id="PTHR37418">
    <property type="entry name" value="3-KETO-5-AMINOHEXANOATE CLEAVAGE ENZYME-RELATED"/>
    <property type="match status" value="1"/>
</dbReference>
<sequence length="313" mass="34140">MRRAERIIITTAVTGSVNVPSQSPYLPVTPDEVVAAALGAIEAGSAVVHLHARHPDGRPAWEPEVFEEIVPRITAATDAVINITTGGSSQMTMEQRLAGAMRFEPELASMNMGTMNFVYSGIADRVTQWKHDWEKPYVRNTYSHPFVNTFDRIEHTLRTLGARGTRFEYECYDIGHLYSLAHFVDKGLARPPLLIQGVFGILGGIGADHENLEHMVRIADKLFGDDYSFSAFAAGRDQMAFATHSAWLGGHVRVGLEDSLWIGKGRLAESNAQQVHKIRAVLEDLGKEIATPADARAALALRGAGIPEGSTPA</sequence>
<protein>
    <submittedName>
        <fullName evidence="5">3-keto-5-aminohexanoate cleavage protein</fullName>
    </submittedName>
</protein>
<dbReference type="PANTHER" id="PTHR37418:SF2">
    <property type="entry name" value="3-KETO-5-AMINOHEXANOATE CLEAVAGE ENZYME"/>
    <property type="match status" value="1"/>
</dbReference>
<keyword evidence="6" id="KW-1185">Reference proteome</keyword>
<dbReference type="GO" id="GO:0043720">
    <property type="term" value="F:3-keto-5-aminohexanoate cleavage activity"/>
    <property type="evidence" value="ECO:0007669"/>
    <property type="project" value="InterPro"/>
</dbReference>
<keyword evidence="4" id="KW-0862">Zinc</keyword>
<reference evidence="5" key="1">
    <citation type="submission" date="2021-01" db="EMBL/GenBank/DDBJ databases">
        <title>Whole genome shotgun sequence of Virgisporangium aliadipatigenens NBRC 105644.</title>
        <authorList>
            <person name="Komaki H."/>
            <person name="Tamura T."/>
        </authorList>
    </citation>
    <scope>NUCLEOTIDE SEQUENCE</scope>
    <source>
        <strain evidence="5">NBRC 105644</strain>
    </source>
</reference>
<dbReference type="GO" id="GO:0046872">
    <property type="term" value="F:metal ion binding"/>
    <property type="evidence" value="ECO:0007669"/>
    <property type="project" value="UniProtKB-KW"/>
</dbReference>
<evidence type="ECO:0000256" key="2">
    <source>
        <dbReference type="ARBA" id="ARBA00022679"/>
    </source>
</evidence>